<feature type="active site" description="Charge relay system" evidence="1">
    <location>
        <position position="314"/>
    </location>
</feature>
<dbReference type="InterPro" id="IPR039069">
    <property type="entry name" value="CE7"/>
</dbReference>
<feature type="active site" description="Nucleophile" evidence="1">
    <location>
        <position position="189"/>
    </location>
</feature>
<dbReference type="AlphaFoldDB" id="A0A1H1SPS1"/>
<dbReference type="Gene3D" id="3.40.50.1820">
    <property type="entry name" value="alpha/beta hydrolase"/>
    <property type="match status" value="1"/>
</dbReference>
<dbReference type="SUPFAM" id="SSF53474">
    <property type="entry name" value="alpha/beta-Hydrolases"/>
    <property type="match status" value="1"/>
</dbReference>
<name>A0A1H1SPS1_9ACTN</name>
<dbReference type="PANTHER" id="PTHR40111:SF1">
    <property type="entry name" value="CEPHALOSPORIN-C DEACETYLASE"/>
    <property type="match status" value="1"/>
</dbReference>
<proteinExistence type="predicted"/>
<protein>
    <submittedName>
        <fullName evidence="4">Cephalosporin-C deacetylase</fullName>
    </submittedName>
</protein>
<evidence type="ECO:0000256" key="1">
    <source>
        <dbReference type="PIRSR" id="PIRSR639069-1"/>
    </source>
</evidence>
<evidence type="ECO:0000259" key="3">
    <source>
        <dbReference type="Pfam" id="PF05448"/>
    </source>
</evidence>
<dbReference type="STRING" id="630515.SAMN04489812_2092"/>
<dbReference type="GO" id="GO:0005976">
    <property type="term" value="P:polysaccharide metabolic process"/>
    <property type="evidence" value="ECO:0007669"/>
    <property type="project" value="TreeGrafter"/>
</dbReference>
<reference evidence="4 5" key="1">
    <citation type="submission" date="2016-10" db="EMBL/GenBank/DDBJ databases">
        <authorList>
            <person name="de Groot N.N."/>
        </authorList>
    </citation>
    <scope>NUCLEOTIDE SEQUENCE [LARGE SCALE GENOMIC DNA]</scope>
    <source>
        <strain evidence="4 5">DSM 21800</strain>
    </source>
</reference>
<keyword evidence="5" id="KW-1185">Reference proteome</keyword>
<feature type="domain" description="Acetyl xylan esterase" evidence="3">
    <location>
        <begin position="1"/>
        <end position="329"/>
    </location>
</feature>
<dbReference type="Pfam" id="PF05448">
    <property type="entry name" value="AXE1"/>
    <property type="match status" value="1"/>
</dbReference>
<dbReference type="Proteomes" id="UP000199103">
    <property type="component" value="Chromosome I"/>
</dbReference>
<dbReference type="InterPro" id="IPR029058">
    <property type="entry name" value="AB_hydrolase_fold"/>
</dbReference>
<dbReference type="EMBL" id="LT629772">
    <property type="protein sequence ID" value="SDS49911.1"/>
    <property type="molecule type" value="Genomic_DNA"/>
</dbReference>
<dbReference type="InterPro" id="IPR008391">
    <property type="entry name" value="AXE1_dom"/>
</dbReference>
<feature type="binding site" evidence="2">
    <location>
        <position position="92"/>
    </location>
    <ligand>
        <name>substrate</name>
    </ligand>
</feature>
<sequence length="334" mass="35982">MAMFDLDLDQLRQYRPTVAEPADFDEFWSKTLAAAQDFDLDPTFEPVDVGTPIFDSYDLTFSGFGGTRVKGWVNVPAGATGPLPTVVEFLGYSGGRGFPFSRTVFASAGWAHLVMDTRGQGWNTGGPSATPDDAPEAGFNHASGFMTSGLDDPKNYYYRRLYTDTVRCLQAAISNPLVDASKIVVAGGSQGGGLSIAAAGLASYAGIELAGCAPDVPFLCHFQRALKITDNAPYSEITSYLHGWRDRVETAYQTLSYFDGVNLGRRATAPTLFSVALMDATCPPSTVYAAYNFYGERAGGQPEKSINVYSHNGHEGGGDYQTQAKLEWIGRIFG</sequence>
<dbReference type="RefSeq" id="WP_091524039.1">
    <property type="nucleotide sequence ID" value="NZ_LT629772.1"/>
</dbReference>
<organism evidence="4 5">
    <name type="scientific">Microlunatus soli</name>
    <dbReference type="NCBI Taxonomy" id="630515"/>
    <lineage>
        <taxon>Bacteria</taxon>
        <taxon>Bacillati</taxon>
        <taxon>Actinomycetota</taxon>
        <taxon>Actinomycetes</taxon>
        <taxon>Propionibacteriales</taxon>
        <taxon>Propionibacteriaceae</taxon>
        <taxon>Microlunatus</taxon>
    </lineage>
</organism>
<evidence type="ECO:0000313" key="4">
    <source>
        <dbReference type="EMBL" id="SDS49911.1"/>
    </source>
</evidence>
<dbReference type="PANTHER" id="PTHR40111">
    <property type="entry name" value="CEPHALOSPORIN-C DEACETYLASE"/>
    <property type="match status" value="1"/>
</dbReference>
<accession>A0A1H1SPS1</accession>
<evidence type="ECO:0000313" key="5">
    <source>
        <dbReference type="Proteomes" id="UP000199103"/>
    </source>
</evidence>
<dbReference type="GO" id="GO:0052689">
    <property type="term" value="F:carboxylic ester hydrolase activity"/>
    <property type="evidence" value="ECO:0007669"/>
    <property type="project" value="TreeGrafter"/>
</dbReference>
<gene>
    <name evidence="4" type="ORF">SAMN04489812_2092</name>
</gene>
<dbReference type="OrthoDB" id="9770528at2"/>
<evidence type="ECO:0000256" key="2">
    <source>
        <dbReference type="PIRSR" id="PIRSR639069-2"/>
    </source>
</evidence>
<feature type="active site" description="Charge relay system" evidence="1">
    <location>
        <position position="279"/>
    </location>
</feature>